<evidence type="ECO:0000313" key="6">
    <source>
        <dbReference type="EMBL" id="SUP27763.1"/>
    </source>
</evidence>
<feature type="binding site" evidence="4">
    <location>
        <position position="161"/>
    </location>
    <ligand>
        <name>a divalent metal cation</name>
        <dbReference type="ChEBI" id="CHEBI:60240"/>
        <label>2</label>
    </ligand>
</feature>
<dbReference type="EMBL" id="UHIP01000001">
    <property type="protein sequence ID" value="SUP27763.1"/>
    <property type="molecule type" value="Genomic_DNA"/>
</dbReference>
<dbReference type="Proteomes" id="UP000057088">
    <property type="component" value="Chromosome 2"/>
</dbReference>
<evidence type="ECO:0000256" key="3">
    <source>
        <dbReference type="ARBA" id="ARBA00022801"/>
    </source>
</evidence>
<feature type="binding site" evidence="4">
    <location>
        <position position="137"/>
    </location>
    <ligand>
        <name>a divalent metal cation</name>
        <dbReference type="ChEBI" id="CHEBI:60240"/>
        <label>2</label>
    </ligand>
</feature>
<dbReference type="Proteomes" id="UP000254626">
    <property type="component" value="Unassembled WGS sequence"/>
</dbReference>
<feature type="binding site" evidence="4">
    <location>
        <position position="15"/>
    </location>
    <ligand>
        <name>a divalent metal cation</name>
        <dbReference type="ChEBI" id="CHEBI:60240"/>
        <label>1</label>
    </ligand>
</feature>
<evidence type="ECO:0000313" key="5">
    <source>
        <dbReference type="EMBL" id="AMF95249.1"/>
    </source>
</evidence>
<name>A0AAX2LQX4_VIBFL</name>
<evidence type="ECO:0000256" key="4">
    <source>
        <dbReference type="PIRSR" id="PIRSR005902-1"/>
    </source>
</evidence>
<dbReference type="FunFam" id="3.20.20.140:FF:000005">
    <property type="entry name" value="TatD family hydrolase"/>
    <property type="match status" value="1"/>
</dbReference>
<dbReference type="PANTHER" id="PTHR46124:SF3">
    <property type="entry name" value="HYDROLASE"/>
    <property type="match status" value="1"/>
</dbReference>
<dbReference type="PIRSF" id="PIRSF005902">
    <property type="entry name" value="DNase_TatD"/>
    <property type="match status" value="1"/>
</dbReference>
<dbReference type="CDD" id="cd01310">
    <property type="entry name" value="TatD_DNAse"/>
    <property type="match status" value="1"/>
</dbReference>
<proteinExistence type="inferred from homology"/>
<feature type="binding site" evidence="4">
    <location>
        <position position="13"/>
    </location>
    <ligand>
        <name>a divalent metal cation</name>
        <dbReference type="ChEBI" id="CHEBI:60240"/>
        <label>1</label>
    </ligand>
</feature>
<dbReference type="PROSITE" id="PS01137">
    <property type="entry name" value="TATD_1"/>
    <property type="match status" value="1"/>
</dbReference>
<keyword evidence="3 6" id="KW-0378">Hydrolase</keyword>
<organism evidence="6 8">
    <name type="scientific">Vibrio fluvialis</name>
    <dbReference type="NCBI Taxonomy" id="676"/>
    <lineage>
        <taxon>Bacteria</taxon>
        <taxon>Pseudomonadati</taxon>
        <taxon>Pseudomonadota</taxon>
        <taxon>Gammaproteobacteria</taxon>
        <taxon>Vibrionales</taxon>
        <taxon>Vibrionaceae</taxon>
        <taxon>Vibrio</taxon>
    </lineage>
</organism>
<dbReference type="Gene3D" id="3.20.20.140">
    <property type="entry name" value="Metal-dependent hydrolases"/>
    <property type="match status" value="1"/>
</dbReference>
<dbReference type="GO" id="GO:0016788">
    <property type="term" value="F:hydrolase activity, acting on ester bonds"/>
    <property type="evidence" value="ECO:0007669"/>
    <property type="project" value="InterPro"/>
</dbReference>
<sequence length="265" mass="29557">MAIKSEVRLFDTHCHFDFDAFASDFPTEISLAQQAGVERFLIPSIGPQNWQRVAQLAEQFPGAVYYALGFHPYFLQSDWHNPLARLERELSVRSEACIALGEMGLDGMIAVDAQLQEQLLIGQLAIAQSAQLPVILHSRKTHNRLLQLLKQTRFQYGGVLHAFSGSVQQAQQFIDLGFHIGVGGVITYPRANKTRQAVAVLPIESLVLETDAPDMPLSGLQGQPNHPRYLPQVLDALAQLRNEDPHQLTQQLWDNSLRVFGISEA</sequence>
<feature type="binding site" evidence="4">
    <location>
        <position position="102"/>
    </location>
    <ligand>
        <name>a divalent metal cation</name>
        <dbReference type="ChEBI" id="CHEBI:60240"/>
        <label>1</label>
    </ligand>
</feature>
<dbReference type="InterPro" id="IPR018228">
    <property type="entry name" value="DNase_TatD-rel_CS"/>
</dbReference>
<evidence type="ECO:0000256" key="2">
    <source>
        <dbReference type="ARBA" id="ARBA00022723"/>
    </source>
</evidence>
<dbReference type="PROSITE" id="PS01091">
    <property type="entry name" value="TATD_3"/>
    <property type="match status" value="1"/>
</dbReference>
<reference evidence="6 8" key="3">
    <citation type="submission" date="2018-06" db="EMBL/GenBank/DDBJ databases">
        <authorList>
            <consortium name="Pathogen Informatics"/>
            <person name="Doyle S."/>
        </authorList>
    </citation>
    <scope>NUCLEOTIDE SEQUENCE [LARGE SCALE GENOMIC DNA]</scope>
    <source>
        <strain evidence="6 8">NCTC11327</strain>
    </source>
</reference>
<accession>A0AAX2LQX4</accession>
<dbReference type="PANTHER" id="PTHR46124">
    <property type="entry name" value="D-AMINOACYL-TRNA DEACYLASE"/>
    <property type="match status" value="1"/>
</dbReference>
<evidence type="ECO:0000313" key="7">
    <source>
        <dbReference type="Proteomes" id="UP000057088"/>
    </source>
</evidence>
<comment type="similarity">
    <text evidence="1">Belongs to the metallo-dependent hydrolases superfamily. TatD-type hydrolase family.</text>
</comment>
<dbReference type="InterPro" id="IPR032466">
    <property type="entry name" value="Metal_Hydrolase"/>
</dbReference>
<feature type="binding site" evidence="4">
    <location>
        <position position="211"/>
    </location>
    <ligand>
        <name>a divalent metal cation</name>
        <dbReference type="ChEBI" id="CHEBI:60240"/>
        <label>1</label>
    </ligand>
</feature>
<dbReference type="KEGG" id="vfl:AL536_17630"/>
<dbReference type="GO" id="GO:0005829">
    <property type="term" value="C:cytosol"/>
    <property type="evidence" value="ECO:0007669"/>
    <property type="project" value="TreeGrafter"/>
</dbReference>
<reference evidence="5" key="2">
    <citation type="submission" date="2018-01" db="EMBL/GenBank/DDBJ databases">
        <title>FDA dAtabase for Regulatory Grade micrObial Sequences (FDA-ARGOS): Supporting development and validation of Infectious Disease Dx tests.</title>
        <authorList>
            <person name="Hoffmann M."/>
            <person name="Allard M."/>
            <person name="Evans P."/>
            <person name="Brown E."/>
            <person name="Tallon L."/>
            <person name="Sadzewicz L."/>
            <person name="Sengamalay N."/>
            <person name="Ott S."/>
            <person name="Godinez A."/>
            <person name="Nagaraj S."/>
            <person name="Vyas G."/>
            <person name="Aluvathingal J."/>
            <person name="Nadendla S."/>
            <person name="Geyer C."/>
            <person name="Sichtig H."/>
        </authorList>
    </citation>
    <scope>NUCLEOTIDE SEQUENCE</scope>
    <source>
        <strain evidence="5">ATCC 33809</strain>
    </source>
</reference>
<evidence type="ECO:0000313" key="8">
    <source>
        <dbReference type="Proteomes" id="UP000254626"/>
    </source>
</evidence>
<gene>
    <name evidence="6" type="primary">yjjV</name>
    <name evidence="5" type="ORF">AL536_17630</name>
    <name evidence="6" type="ORF">NCTC11327_02285</name>
</gene>
<dbReference type="GO" id="GO:0046872">
    <property type="term" value="F:metal ion binding"/>
    <property type="evidence" value="ECO:0007669"/>
    <property type="project" value="UniProtKB-KW"/>
</dbReference>
<dbReference type="InterPro" id="IPR001130">
    <property type="entry name" value="TatD-like"/>
</dbReference>
<dbReference type="AlphaFoldDB" id="A0AAX2LQX4"/>
<dbReference type="RefSeq" id="WP_061056855.1">
    <property type="nucleotide sequence ID" value="NZ_CABLBX010000009.1"/>
</dbReference>
<dbReference type="GeneID" id="29386101"/>
<reference evidence="7" key="1">
    <citation type="submission" date="2015-12" db="EMBL/GenBank/DDBJ databases">
        <title>FDA dAtabase for Regulatory Grade micrObial Sequences (FDA-ARGOS): Supporting development and validation of Infectious Disease Dx tests.</title>
        <authorList>
            <person name="Hoffmann M."/>
            <person name="Allard M."/>
            <person name="Evans P."/>
            <person name="Brown E."/>
            <person name="Tallon L.J."/>
            <person name="Sadzewicz L."/>
            <person name="Sengamalay N."/>
            <person name="Ott S."/>
            <person name="Godinez A."/>
            <person name="Nagaraj S."/>
            <person name="Vyas G."/>
            <person name="Aluvathingal J."/>
            <person name="Nadendla S."/>
            <person name="Geyer C."/>
            <person name="Sichtig H."/>
        </authorList>
    </citation>
    <scope>NUCLEOTIDE SEQUENCE [LARGE SCALE GENOMIC DNA]</scope>
    <source>
        <strain evidence="7">ATCC 33809</strain>
    </source>
</reference>
<dbReference type="Pfam" id="PF01026">
    <property type="entry name" value="TatD_DNase"/>
    <property type="match status" value="1"/>
</dbReference>
<keyword evidence="2 4" id="KW-0479">Metal-binding</keyword>
<evidence type="ECO:0000256" key="1">
    <source>
        <dbReference type="ARBA" id="ARBA00009275"/>
    </source>
</evidence>
<dbReference type="SUPFAM" id="SSF51556">
    <property type="entry name" value="Metallo-dependent hydrolases"/>
    <property type="match status" value="1"/>
</dbReference>
<dbReference type="EMBL" id="CP014035">
    <property type="protein sequence ID" value="AMF95249.1"/>
    <property type="molecule type" value="Genomic_DNA"/>
</dbReference>
<dbReference type="EC" id="3.1.21.-" evidence="6"/>
<keyword evidence="7" id="KW-1185">Reference proteome</keyword>
<protein>
    <submittedName>
        <fullName evidence="5 6">Deoxyribonuclease</fullName>
        <ecNumber evidence="6">3.1.21.-</ecNumber>
    </submittedName>
</protein>